<protein>
    <recommendedName>
        <fullName evidence="3">Class I lanthipeptide</fullName>
    </recommendedName>
</protein>
<dbReference type="Proteomes" id="UP001589589">
    <property type="component" value="Unassembled WGS sequence"/>
</dbReference>
<dbReference type="RefSeq" id="WP_290268108.1">
    <property type="nucleotide sequence ID" value="NZ_JAUFQQ010000005.1"/>
</dbReference>
<comment type="caution">
    <text evidence="1">The sequence shown here is derived from an EMBL/GenBank/DDBJ whole genome shotgun (WGS) entry which is preliminary data.</text>
</comment>
<name>A0ABV5FJL1_9FLAO</name>
<evidence type="ECO:0000313" key="2">
    <source>
        <dbReference type="Proteomes" id="UP001589589"/>
    </source>
</evidence>
<proteinExistence type="predicted"/>
<evidence type="ECO:0000313" key="1">
    <source>
        <dbReference type="EMBL" id="MFB9063612.1"/>
    </source>
</evidence>
<keyword evidence="2" id="KW-1185">Reference proteome</keyword>
<dbReference type="EMBL" id="JBHMEX010000023">
    <property type="protein sequence ID" value="MFB9063612.1"/>
    <property type="molecule type" value="Genomic_DNA"/>
</dbReference>
<gene>
    <name evidence="1" type="ORF">ACFFUQ_06215</name>
</gene>
<evidence type="ECO:0008006" key="3">
    <source>
        <dbReference type="Google" id="ProtNLM"/>
    </source>
</evidence>
<sequence length="57" mass="6256">MLKDILNLRGVQKIKNIEQKEIKGGAVKPKDTCAPVGGIEYCWANVDMSHCVPCKGQ</sequence>
<organism evidence="1 2">
    <name type="scientific">Flavobacterium branchiarum</name>
    <dbReference type="NCBI Taxonomy" id="1114870"/>
    <lineage>
        <taxon>Bacteria</taxon>
        <taxon>Pseudomonadati</taxon>
        <taxon>Bacteroidota</taxon>
        <taxon>Flavobacteriia</taxon>
        <taxon>Flavobacteriales</taxon>
        <taxon>Flavobacteriaceae</taxon>
        <taxon>Flavobacterium</taxon>
    </lineage>
</organism>
<accession>A0ABV5FJL1</accession>
<reference evidence="1 2" key="1">
    <citation type="submission" date="2024-09" db="EMBL/GenBank/DDBJ databases">
        <authorList>
            <person name="Sun Q."/>
            <person name="Mori K."/>
        </authorList>
    </citation>
    <scope>NUCLEOTIDE SEQUENCE [LARGE SCALE GENOMIC DNA]</scope>
    <source>
        <strain evidence="1 2">CECT 7908</strain>
    </source>
</reference>